<sequence>MNRRDFLAALPLSAVAPHLLTADAPKPPSEKLAIGPNDWPWWRGPNRDGVAADQKIPLEWAADKNVLWEAAVPGRGHGAATVVGNRVFLATADEAEEVQGLLCLDRKTGNRLWLAEVHRGHFTKAGLNTKSSHASSTPACDGERVYINFLNNGAIHATALDLDGKPVWQTKVTDYTLHQGFGSSPTVYGPLLLVTADNKGEHGVVVGLDRATGKPVWTRKRPKAPNYASPIIVTVGGKDQLVLTGCDLVTSLDPLTGKENWELKGATTECVTSTVTDGKHVFTSGGYPRNHVAAVKADGSGTAWENKTRVYVPSMLLRDGYLYAVMDEGNAVCWKSDTGAEMWKARLGGTFSASPVRVGEHVLATNEAGRTFVFKAAPKEFDPVGENQLGNEVFATPTVCGGRIYIRAAVKEKGTRQEKLFCVGEK</sequence>
<evidence type="ECO:0000313" key="2">
    <source>
        <dbReference type="EMBL" id="QJW93619.1"/>
    </source>
</evidence>
<dbReference type="Pfam" id="PF13360">
    <property type="entry name" value="PQQ_2"/>
    <property type="match status" value="1"/>
</dbReference>
<dbReference type="Gene3D" id="2.130.10.10">
    <property type="entry name" value="YVTN repeat-like/Quinoprotein amine dehydrogenase"/>
    <property type="match status" value="2"/>
</dbReference>
<keyword evidence="3" id="KW-1185">Reference proteome</keyword>
<dbReference type="InterPro" id="IPR002372">
    <property type="entry name" value="PQQ_rpt_dom"/>
</dbReference>
<accession>A0A6M5YHR7</accession>
<dbReference type="InterPro" id="IPR015943">
    <property type="entry name" value="WD40/YVTN_repeat-like_dom_sf"/>
</dbReference>
<dbReference type="AlphaFoldDB" id="A0A6M5YHR7"/>
<protein>
    <submittedName>
        <fullName evidence="2">Serine/threonine protein kinase</fullName>
    </submittedName>
</protein>
<evidence type="ECO:0000259" key="1">
    <source>
        <dbReference type="Pfam" id="PF13360"/>
    </source>
</evidence>
<dbReference type="GO" id="GO:0004674">
    <property type="term" value="F:protein serine/threonine kinase activity"/>
    <property type="evidence" value="ECO:0007669"/>
    <property type="project" value="UniProtKB-KW"/>
</dbReference>
<keyword evidence="2" id="KW-0723">Serine/threonine-protein kinase</keyword>
<dbReference type="InterPro" id="IPR011047">
    <property type="entry name" value="Quinoprotein_ADH-like_sf"/>
</dbReference>
<organism evidence="2 3">
    <name type="scientific">Frigoriglobus tundricola</name>
    <dbReference type="NCBI Taxonomy" id="2774151"/>
    <lineage>
        <taxon>Bacteria</taxon>
        <taxon>Pseudomonadati</taxon>
        <taxon>Planctomycetota</taxon>
        <taxon>Planctomycetia</taxon>
        <taxon>Gemmatales</taxon>
        <taxon>Gemmataceae</taxon>
        <taxon>Frigoriglobus</taxon>
    </lineage>
</organism>
<dbReference type="PANTHER" id="PTHR34512:SF30">
    <property type="entry name" value="OUTER MEMBRANE PROTEIN ASSEMBLY FACTOR BAMB"/>
    <property type="match status" value="1"/>
</dbReference>
<dbReference type="PANTHER" id="PTHR34512">
    <property type="entry name" value="CELL SURFACE PROTEIN"/>
    <property type="match status" value="1"/>
</dbReference>
<reference evidence="3" key="1">
    <citation type="submission" date="2020-05" db="EMBL/GenBank/DDBJ databases">
        <title>Frigoriglobus tundricola gen. nov., sp. nov., a psychrotolerant cellulolytic planctomycete of the family Gemmataceae with two divergent copies of 16S rRNA gene.</title>
        <authorList>
            <person name="Kulichevskaya I.S."/>
            <person name="Ivanova A.A."/>
            <person name="Naumoff D.G."/>
            <person name="Beletsky A.V."/>
            <person name="Rijpstra W.I.C."/>
            <person name="Sinninghe Damste J.S."/>
            <person name="Mardanov A.V."/>
            <person name="Ravin N.V."/>
            <person name="Dedysh S.N."/>
        </authorList>
    </citation>
    <scope>NUCLEOTIDE SEQUENCE [LARGE SCALE GENOMIC DNA]</scope>
    <source>
        <strain evidence="3">PL17</strain>
    </source>
</reference>
<dbReference type="Proteomes" id="UP000503447">
    <property type="component" value="Chromosome"/>
</dbReference>
<keyword evidence="2" id="KW-0808">Transferase</keyword>
<evidence type="ECO:0000313" key="3">
    <source>
        <dbReference type="Proteomes" id="UP000503447"/>
    </source>
</evidence>
<dbReference type="RefSeq" id="WP_171469780.1">
    <property type="nucleotide sequence ID" value="NZ_CP053452.2"/>
</dbReference>
<dbReference type="SMART" id="SM00564">
    <property type="entry name" value="PQQ"/>
    <property type="match status" value="3"/>
</dbReference>
<dbReference type="EMBL" id="CP053452">
    <property type="protein sequence ID" value="QJW93619.1"/>
    <property type="molecule type" value="Genomic_DNA"/>
</dbReference>
<feature type="domain" description="Pyrrolo-quinoline quinone repeat" evidence="1">
    <location>
        <begin position="135"/>
        <end position="344"/>
    </location>
</feature>
<dbReference type="SUPFAM" id="SSF50998">
    <property type="entry name" value="Quinoprotein alcohol dehydrogenase-like"/>
    <property type="match status" value="1"/>
</dbReference>
<name>A0A6M5YHR7_9BACT</name>
<keyword evidence="2" id="KW-0418">Kinase</keyword>
<dbReference type="InterPro" id="IPR018391">
    <property type="entry name" value="PQQ_b-propeller_rpt"/>
</dbReference>
<gene>
    <name evidence="2" type="ORF">FTUN_1127</name>
</gene>
<dbReference type="KEGG" id="ftj:FTUN_1127"/>
<proteinExistence type="predicted"/>